<evidence type="ECO:0000313" key="2">
    <source>
        <dbReference type="EMBL" id="MCD7450537.1"/>
    </source>
</evidence>
<dbReference type="EMBL" id="JACEIK010000136">
    <property type="protein sequence ID" value="MCD7450537.1"/>
    <property type="molecule type" value="Genomic_DNA"/>
</dbReference>
<comment type="caution">
    <text evidence="2">The sequence shown here is derived from an EMBL/GenBank/DDBJ whole genome shotgun (WGS) entry which is preliminary data.</text>
</comment>
<gene>
    <name evidence="2" type="ORF">HAX54_006997</name>
</gene>
<dbReference type="Proteomes" id="UP000823775">
    <property type="component" value="Unassembled WGS sequence"/>
</dbReference>
<sequence length="90" mass="10226">MVRTFHPNLEVRDYMLGFDVPFNPLRVKGGPGRDRKKRKVDSEDDIDGLDSDEVGFSRPSGPFQRIGGLFCSYVRVTGWVAQSAHRRCII</sequence>
<feature type="compositionally biased region" description="Acidic residues" evidence="1">
    <location>
        <begin position="42"/>
        <end position="53"/>
    </location>
</feature>
<keyword evidence="3" id="KW-1185">Reference proteome</keyword>
<evidence type="ECO:0000313" key="3">
    <source>
        <dbReference type="Proteomes" id="UP000823775"/>
    </source>
</evidence>
<organism evidence="2 3">
    <name type="scientific">Datura stramonium</name>
    <name type="common">Jimsonweed</name>
    <name type="synonym">Common thornapple</name>
    <dbReference type="NCBI Taxonomy" id="4076"/>
    <lineage>
        <taxon>Eukaryota</taxon>
        <taxon>Viridiplantae</taxon>
        <taxon>Streptophyta</taxon>
        <taxon>Embryophyta</taxon>
        <taxon>Tracheophyta</taxon>
        <taxon>Spermatophyta</taxon>
        <taxon>Magnoliopsida</taxon>
        <taxon>eudicotyledons</taxon>
        <taxon>Gunneridae</taxon>
        <taxon>Pentapetalae</taxon>
        <taxon>asterids</taxon>
        <taxon>lamiids</taxon>
        <taxon>Solanales</taxon>
        <taxon>Solanaceae</taxon>
        <taxon>Solanoideae</taxon>
        <taxon>Datureae</taxon>
        <taxon>Datura</taxon>
    </lineage>
</organism>
<protein>
    <submittedName>
        <fullName evidence="2">Uncharacterized protein</fullName>
    </submittedName>
</protein>
<reference evidence="2 3" key="1">
    <citation type="journal article" date="2021" name="BMC Genomics">
        <title>Datura genome reveals duplications of psychoactive alkaloid biosynthetic genes and high mutation rate following tissue culture.</title>
        <authorList>
            <person name="Rajewski A."/>
            <person name="Carter-House D."/>
            <person name="Stajich J."/>
            <person name="Litt A."/>
        </authorList>
    </citation>
    <scope>NUCLEOTIDE SEQUENCE [LARGE SCALE GENOMIC DNA]</scope>
    <source>
        <strain evidence="2">AR-01</strain>
    </source>
</reference>
<name>A0ABS8RUN4_DATST</name>
<accession>A0ABS8RUN4</accession>
<feature type="region of interest" description="Disordered" evidence="1">
    <location>
        <begin position="29"/>
        <end position="53"/>
    </location>
</feature>
<proteinExistence type="predicted"/>
<evidence type="ECO:0000256" key="1">
    <source>
        <dbReference type="SAM" id="MobiDB-lite"/>
    </source>
</evidence>